<dbReference type="EMBL" id="JANRMS010001396">
    <property type="protein sequence ID" value="KAJ3528542.1"/>
    <property type="molecule type" value="Genomic_DNA"/>
</dbReference>
<comment type="caution">
    <text evidence="1">The sequence shown here is derived from an EMBL/GenBank/DDBJ whole genome shotgun (WGS) entry which is preliminary data.</text>
</comment>
<dbReference type="Proteomes" id="UP001148629">
    <property type="component" value="Unassembled WGS sequence"/>
</dbReference>
<proteinExistence type="predicted"/>
<evidence type="ECO:0000313" key="2">
    <source>
        <dbReference type="Proteomes" id="UP001148629"/>
    </source>
</evidence>
<name>A0ACC1RZ06_9HYPO</name>
<gene>
    <name evidence="1" type="ORF">NM208_g10154</name>
</gene>
<reference evidence="1" key="1">
    <citation type="submission" date="2022-08" db="EMBL/GenBank/DDBJ databases">
        <title>Genome Sequence of Fusarium decemcellulare.</title>
        <authorList>
            <person name="Buettner E."/>
        </authorList>
    </citation>
    <scope>NUCLEOTIDE SEQUENCE</scope>
    <source>
        <strain evidence="1">Babe19</strain>
    </source>
</reference>
<accession>A0ACC1RZ06</accession>
<organism evidence="1 2">
    <name type="scientific">Fusarium decemcellulare</name>
    <dbReference type="NCBI Taxonomy" id="57161"/>
    <lineage>
        <taxon>Eukaryota</taxon>
        <taxon>Fungi</taxon>
        <taxon>Dikarya</taxon>
        <taxon>Ascomycota</taxon>
        <taxon>Pezizomycotina</taxon>
        <taxon>Sordariomycetes</taxon>
        <taxon>Hypocreomycetidae</taxon>
        <taxon>Hypocreales</taxon>
        <taxon>Nectriaceae</taxon>
        <taxon>Fusarium</taxon>
        <taxon>Fusarium decemcellulare species complex</taxon>
    </lineage>
</organism>
<sequence>MSQAPGKVVNGIKPINGAESADTGPVPNGTKPVDETFIRAAIDKANLNALRMALLQVTGDKDLAKMRTRRHGIRGGAMFSHVLAEEDAPALKEKAFAYLSKRQLDDSVPPPPSKEESRLAMPRLGRVKEVSFSKNETQDVGRHGMHLCG</sequence>
<keyword evidence="2" id="KW-1185">Reference proteome</keyword>
<protein>
    <submittedName>
        <fullName evidence="1">Uncharacterized protein</fullName>
    </submittedName>
</protein>
<evidence type="ECO:0000313" key="1">
    <source>
        <dbReference type="EMBL" id="KAJ3528542.1"/>
    </source>
</evidence>